<keyword evidence="3" id="KW-0560">Oxidoreductase</keyword>
<dbReference type="InterPro" id="IPR016166">
    <property type="entry name" value="FAD-bd_PCMH"/>
</dbReference>
<dbReference type="InterPro" id="IPR016169">
    <property type="entry name" value="FAD-bd_PCMH_sub2"/>
</dbReference>
<dbReference type="Pfam" id="PF01565">
    <property type="entry name" value="FAD_binding_4"/>
    <property type="match status" value="1"/>
</dbReference>
<dbReference type="SUPFAM" id="SSF56176">
    <property type="entry name" value="FAD-binding/transporter-associated domain-like"/>
    <property type="match status" value="1"/>
</dbReference>
<accession>A0ABU5C218</accession>
<keyword evidence="2" id="KW-0285">Flavoprotein</keyword>
<evidence type="ECO:0000256" key="2">
    <source>
        <dbReference type="ARBA" id="ARBA00022630"/>
    </source>
</evidence>
<comment type="similarity">
    <text evidence="1">Belongs to the FAD-binding oxidoreductase/transferase type 4 family.</text>
</comment>
<evidence type="ECO:0000256" key="1">
    <source>
        <dbReference type="ARBA" id="ARBA00008000"/>
    </source>
</evidence>
<dbReference type="Gene3D" id="3.30.465.10">
    <property type="match status" value="1"/>
</dbReference>
<gene>
    <name evidence="5" type="ORF">RWE15_01495</name>
</gene>
<evidence type="ECO:0000259" key="4">
    <source>
        <dbReference type="PROSITE" id="PS51387"/>
    </source>
</evidence>
<dbReference type="PROSITE" id="PS51387">
    <property type="entry name" value="FAD_PCMH"/>
    <property type="match status" value="1"/>
</dbReference>
<keyword evidence="6" id="KW-1185">Reference proteome</keyword>
<protein>
    <submittedName>
        <fullName evidence="5">FAD-binding oxidoreductase</fullName>
    </submittedName>
</protein>
<sequence>MTFFEELNQIIPKKQISKNQTLLEQHSRDESYHQPCLPEAVVFPASTAEVSEIMKLAARHQMPVVPFGYGSSLEGNIIPYSGGISLDFSLMNNIITLRENDFLVTVQPGVTRSQLNKELKKYGMFFSVDPGADATLGGDGGNQCQWDLSSQIWYHARSGP</sequence>
<evidence type="ECO:0000313" key="6">
    <source>
        <dbReference type="Proteomes" id="UP001281447"/>
    </source>
</evidence>
<evidence type="ECO:0000256" key="3">
    <source>
        <dbReference type="ARBA" id="ARBA00023002"/>
    </source>
</evidence>
<evidence type="ECO:0000313" key="5">
    <source>
        <dbReference type="EMBL" id="MDY0393338.1"/>
    </source>
</evidence>
<dbReference type="PANTHER" id="PTHR11748">
    <property type="entry name" value="D-LACTATE DEHYDROGENASE"/>
    <property type="match status" value="1"/>
</dbReference>
<dbReference type="PANTHER" id="PTHR11748:SF111">
    <property type="entry name" value="D-LACTATE DEHYDROGENASE, MITOCHONDRIAL-RELATED"/>
    <property type="match status" value="1"/>
</dbReference>
<dbReference type="EMBL" id="JAWDIP010000003">
    <property type="protein sequence ID" value="MDY0393338.1"/>
    <property type="molecule type" value="Genomic_DNA"/>
</dbReference>
<dbReference type="InterPro" id="IPR036318">
    <property type="entry name" value="FAD-bd_PCMH-like_sf"/>
</dbReference>
<comment type="caution">
    <text evidence="5">The sequence shown here is derived from an EMBL/GenBank/DDBJ whole genome shotgun (WGS) entry which is preliminary data.</text>
</comment>
<reference evidence="5 6" key="1">
    <citation type="submission" date="2023-10" db="EMBL/GenBank/DDBJ databases">
        <title>Virgibacillus halophilus 5B73C genome.</title>
        <authorList>
            <person name="Miliotis G."/>
            <person name="Sengupta P."/>
            <person name="Hameed A."/>
            <person name="Chuvochina M."/>
            <person name="Mcdonagh F."/>
            <person name="Simpson A.C."/>
            <person name="Singh N.K."/>
            <person name="Rekha P.D."/>
            <person name="Raman K."/>
            <person name="Hugenholtz P."/>
            <person name="Venkateswaran K."/>
        </authorList>
    </citation>
    <scope>NUCLEOTIDE SEQUENCE [LARGE SCALE GENOMIC DNA]</scope>
    <source>
        <strain evidence="5 6">5B73C</strain>
    </source>
</reference>
<proteinExistence type="inferred from homology"/>
<name>A0ABU5C218_9BACI</name>
<dbReference type="Proteomes" id="UP001281447">
    <property type="component" value="Unassembled WGS sequence"/>
</dbReference>
<dbReference type="InterPro" id="IPR006094">
    <property type="entry name" value="Oxid_FAD_bind_N"/>
</dbReference>
<organism evidence="5 6">
    <name type="scientific">Tigheibacillus halophilus</name>
    <dbReference type="NCBI Taxonomy" id="361280"/>
    <lineage>
        <taxon>Bacteria</taxon>
        <taxon>Bacillati</taxon>
        <taxon>Bacillota</taxon>
        <taxon>Bacilli</taxon>
        <taxon>Bacillales</taxon>
        <taxon>Bacillaceae</taxon>
        <taxon>Tigheibacillus</taxon>
    </lineage>
</organism>
<feature type="domain" description="FAD-binding PCMH-type" evidence="4">
    <location>
        <begin position="34"/>
        <end position="160"/>
    </location>
</feature>